<name>A0A918JEC5_9ALTE</name>
<dbReference type="Proteomes" id="UP000631300">
    <property type="component" value="Unassembled WGS sequence"/>
</dbReference>
<proteinExistence type="predicted"/>
<sequence>MHALLLTGQNQYGVVSHFLAGIIADLKQMAIDTALLNAESPDTLKAGLETLPSLSSFDFVISFNGVGLGKWPDGTDVCALAPSIPIYVFCVDHPIHVLRRIWGMKVRLLCIDQEHVQFASLCGFKAEYFAHAISSAKTNRYSQTATEYKHDTVLFPASYIDKNYYHKQLASCWDNLGYAIEQCTSVSRFMEVICVLPAAGKPARLGLDKHVLKLCILVDKYLRAKQREARLHYFDAEDVTLTVVGRQSEKYQSVAPRHHYSAGLPFDDLLTAMSTARFVVHHSPGFERGLHERVVYPLAMGTPVVAVDCPYVNQTMGSGVVTPAQFFAGIDDKDYDRRRTQARQQVFRHHTWLCRLEKMLSTLPSDLPGDETTQKTV</sequence>
<protein>
    <submittedName>
        <fullName evidence="1">Uncharacterized protein</fullName>
    </submittedName>
</protein>
<reference evidence="1" key="2">
    <citation type="submission" date="2020-09" db="EMBL/GenBank/DDBJ databases">
        <authorList>
            <person name="Sun Q."/>
            <person name="Kim S."/>
        </authorList>
    </citation>
    <scope>NUCLEOTIDE SEQUENCE</scope>
    <source>
        <strain evidence="1">KCTC 22164</strain>
    </source>
</reference>
<organism evidence="1 2">
    <name type="scientific">Alteromonas halophila</name>
    <dbReference type="NCBI Taxonomy" id="516698"/>
    <lineage>
        <taxon>Bacteria</taxon>
        <taxon>Pseudomonadati</taxon>
        <taxon>Pseudomonadota</taxon>
        <taxon>Gammaproteobacteria</taxon>
        <taxon>Alteromonadales</taxon>
        <taxon>Alteromonadaceae</taxon>
        <taxon>Alteromonas/Salinimonas group</taxon>
        <taxon>Alteromonas</taxon>
    </lineage>
</organism>
<keyword evidence="2" id="KW-1185">Reference proteome</keyword>
<accession>A0A918JEC5</accession>
<comment type="caution">
    <text evidence="1">The sequence shown here is derived from an EMBL/GenBank/DDBJ whole genome shotgun (WGS) entry which is preliminary data.</text>
</comment>
<dbReference type="EMBL" id="BMXP01000001">
    <property type="protein sequence ID" value="GGW73549.1"/>
    <property type="molecule type" value="Genomic_DNA"/>
</dbReference>
<evidence type="ECO:0000313" key="1">
    <source>
        <dbReference type="EMBL" id="GGW73549.1"/>
    </source>
</evidence>
<dbReference type="AlphaFoldDB" id="A0A918JEC5"/>
<evidence type="ECO:0000313" key="2">
    <source>
        <dbReference type="Proteomes" id="UP000631300"/>
    </source>
</evidence>
<dbReference type="RefSeq" id="WP_189403182.1">
    <property type="nucleotide sequence ID" value="NZ_BMXP01000001.1"/>
</dbReference>
<reference evidence="1" key="1">
    <citation type="journal article" date="2014" name="Int. J. Syst. Evol. Microbiol.">
        <title>Complete genome sequence of Corynebacterium casei LMG S-19264T (=DSM 44701T), isolated from a smear-ripened cheese.</title>
        <authorList>
            <consortium name="US DOE Joint Genome Institute (JGI-PGF)"/>
            <person name="Walter F."/>
            <person name="Albersmeier A."/>
            <person name="Kalinowski J."/>
            <person name="Ruckert C."/>
        </authorList>
    </citation>
    <scope>NUCLEOTIDE SEQUENCE</scope>
    <source>
        <strain evidence="1">KCTC 22164</strain>
    </source>
</reference>
<gene>
    <name evidence="1" type="ORF">GCM10007391_01540</name>
</gene>